<comment type="similarity">
    <text evidence="2">Belongs to the NAD(P)-dependent epimerase/dehydratase family. Dihydroflavonol-4-reductase subfamily.</text>
</comment>
<feature type="domain" description="NAD-dependent epimerase/dehydratase" evidence="3">
    <location>
        <begin position="5"/>
        <end position="253"/>
    </location>
</feature>
<dbReference type="VEuPathDB" id="FungiDB:PGUG_05714"/>
<protein>
    <recommendedName>
        <fullName evidence="3">NAD-dependent epimerase/dehydratase domain-containing protein</fullName>
    </recommendedName>
</protein>
<dbReference type="SUPFAM" id="SSF51735">
    <property type="entry name" value="NAD(P)-binding Rossmann-fold domains"/>
    <property type="match status" value="1"/>
</dbReference>
<dbReference type="FunFam" id="3.40.50.720:FF:000191">
    <property type="entry name" value="Methylglyoxal reductase (NADPH-dependent)"/>
    <property type="match status" value="1"/>
</dbReference>
<dbReference type="HOGENOM" id="CLU_007383_9_2_1"/>
<evidence type="ECO:0000256" key="1">
    <source>
        <dbReference type="ARBA" id="ARBA00023002"/>
    </source>
</evidence>
<dbReference type="PANTHER" id="PTHR10366:SF564">
    <property type="entry name" value="STEROL-4-ALPHA-CARBOXYLATE 3-DEHYDROGENASE, DECARBOXYLATING"/>
    <property type="match status" value="1"/>
</dbReference>
<keyword evidence="5" id="KW-1185">Reference proteome</keyword>
<keyword evidence="1" id="KW-0560">Oxidoreductase</keyword>
<dbReference type="InterPro" id="IPR001509">
    <property type="entry name" value="Epimerase_deHydtase"/>
</dbReference>
<dbReference type="Proteomes" id="UP000001997">
    <property type="component" value="Unassembled WGS sequence"/>
</dbReference>
<evidence type="ECO:0000259" key="3">
    <source>
        <dbReference type="Pfam" id="PF01370"/>
    </source>
</evidence>
<dbReference type="Pfam" id="PF01370">
    <property type="entry name" value="Epimerase"/>
    <property type="match status" value="1"/>
</dbReference>
<dbReference type="OrthoDB" id="2735536at2759"/>
<proteinExistence type="inferred from homology"/>
<dbReference type="Gene3D" id="3.40.50.720">
    <property type="entry name" value="NAD(P)-binding Rossmann-like Domain"/>
    <property type="match status" value="1"/>
</dbReference>
<dbReference type="eggNOG" id="KOG1502">
    <property type="taxonomic scope" value="Eukaryota"/>
</dbReference>
<evidence type="ECO:0000256" key="2">
    <source>
        <dbReference type="ARBA" id="ARBA00023445"/>
    </source>
</evidence>
<sequence length="341" mass="37754">MTTAFVSGATGFIAQHIVKQLLAENFTVVGTVRSQQKADKLSKLFNNDKLHLEIVPDLTAPNAFDEALEKHPETSIFLHTASPVSFGGKDPEKDFLLPAIEGTKNGLRAIQKHGHNVKRVGLTSSYAAVGNTLETPPKGTVITEESWNPITWEQALSNESAAYAGSKTFAEKAAWEFVEKEKPQFTLSVVNPTYVFGPQAFDETVKGELGFSSDLLKSVLSFKPGDTVKEFKGGFIDVRDVAKAHIVAAQTDEIQGKRLLLTEHRFTFQMILNIVREKFPELRDSLAVGEPERAHEGLSDLIVDNSKTKKILGFKFISLEDDVYDSVSQLLKYNDLEDLRN</sequence>
<accession>A5DR13</accession>
<dbReference type="STRING" id="294746.A5DR13"/>
<dbReference type="InterPro" id="IPR050425">
    <property type="entry name" value="NAD(P)_dehydrat-like"/>
</dbReference>
<dbReference type="KEGG" id="pgu:PGUG_05714"/>
<reference evidence="4 5" key="1">
    <citation type="journal article" date="2009" name="Nature">
        <title>Evolution of pathogenicity and sexual reproduction in eight Candida genomes.</title>
        <authorList>
            <person name="Butler G."/>
            <person name="Rasmussen M.D."/>
            <person name="Lin M.F."/>
            <person name="Santos M.A."/>
            <person name="Sakthikumar S."/>
            <person name="Munro C.A."/>
            <person name="Rheinbay E."/>
            <person name="Grabherr M."/>
            <person name="Forche A."/>
            <person name="Reedy J.L."/>
            <person name="Agrafioti I."/>
            <person name="Arnaud M.B."/>
            <person name="Bates S."/>
            <person name="Brown A.J."/>
            <person name="Brunke S."/>
            <person name="Costanzo M.C."/>
            <person name="Fitzpatrick D.A."/>
            <person name="de Groot P.W."/>
            <person name="Harris D."/>
            <person name="Hoyer L.L."/>
            <person name="Hube B."/>
            <person name="Klis F.M."/>
            <person name="Kodira C."/>
            <person name="Lennard N."/>
            <person name="Logue M.E."/>
            <person name="Martin R."/>
            <person name="Neiman A.M."/>
            <person name="Nikolaou E."/>
            <person name="Quail M.A."/>
            <person name="Quinn J."/>
            <person name="Santos M.C."/>
            <person name="Schmitzberger F.F."/>
            <person name="Sherlock G."/>
            <person name="Shah P."/>
            <person name="Silverstein K.A."/>
            <person name="Skrzypek M.S."/>
            <person name="Soll D."/>
            <person name="Staggs R."/>
            <person name="Stansfield I."/>
            <person name="Stumpf M.P."/>
            <person name="Sudbery P.E."/>
            <person name="Srikantha T."/>
            <person name="Zeng Q."/>
            <person name="Berman J."/>
            <person name="Berriman M."/>
            <person name="Heitman J."/>
            <person name="Gow N.A."/>
            <person name="Lorenz M.C."/>
            <person name="Birren B.W."/>
            <person name="Kellis M."/>
            <person name="Cuomo C.A."/>
        </authorList>
    </citation>
    <scope>NUCLEOTIDE SEQUENCE [LARGE SCALE GENOMIC DNA]</scope>
    <source>
        <strain evidence="5">ATCC 6260 / CBS 566 / DSM 6381 / JCM 1539 / NBRC 10279 / NRRL Y-324</strain>
    </source>
</reference>
<dbReference type="RefSeq" id="XP_001481951.2">
    <property type="nucleotide sequence ID" value="XM_001481901.1"/>
</dbReference>
<dbReference type="GeneID" id="5123780"/>
<dbReference type="GO" id="GO:0016616">
    <property type="term" value="F:oxidoreductase activity, acting on the CH-OH group of donors, NAD or NADP as acceptor"/>
    <property type="evidence" value="ECO:0007669"/>
    <property type="project" value="TreeGrafter"/>
</dbReference>
<gene>
    <name evidence="4" type="ORF">PGUG_05714</name>
</gene>
<name>A5DR13_PICGU</name>
<dbReference type="EMBL" id="CH408162">
    <property type="protein sequence ID" value="EDK41616.2"/>
    <property type="molecule type" value="Genomic_DNA"/>
</dbReference>
<evidence type="ECO:0000313" key="4">
    <source>
        <dbReference type="EMBL" id="EDK41616.2"/>
    </source>
</evidence>
<evidence type="ECO:0000313" key="5">
    <source>
        <dbReference type="Proteomes" id="UP000001997"/>
    </source>
</evidence>
<organism evidence="4 5">
    <name type="scientific">Meyerozyma guilliermondii (strain ATCC 6260 / CBS 566 / DSM 6381 / JCM 1539 / NBRC 10279 / NRRL Y-324)</name>
    <name type="common">Yeast</name>
    <name type="synonym">Candida guilliermondii</name>
    <dbReference type="NCBI Taxonomy" id="294746"/>
    <lineage>
        <taxon>Eukaryota</taxon>
        <taxon>Fungi</taxon>
        <taxon>Dikarya</taxon>
        <taxon>Ascomycota</taxon>
        <taxon>Saccharomycotina</taxon>
        <taxon>Pichiomycetes</taxon>
        <taxon>Debaryomycetaceae</taxon>
        <taxon>Meyerozyma</taxon>
    </lineage>
</organism>
<dbReference type="AlphaFoldDB" id="A5DR13"/>
<dbReference type="OMA" id="CMERKLW"/>
<dbReference type="CDD" id="cd05227">
    <property type="entry name" value="AR_SDR_e"/>
    <property type="match status" value="1"/>
</dbReference>
<dbReference type="InterPro" id="IPR036291">
    <property type="entry name" value="NAD(P)-bd_dom_sf"/>
</dbReference>
<dbReference type="InParanoid" id="A5DR13"/>
<dbReference type="PANTHER" id="PTHR10366">
    <property type="entry name" value="NAD DEPENDENT EPIMERASE/DEHYDRATASE"/>
    <property type="match status" value="1"/>
</dbReference>